<dbReference type="Gene3D" id="3.40.50.10190">
    <property type="entry name" value="BRCT domain"/>
    <property type="match status" value="1"/>
</dbReference>
<evidence type="ECO:0000256" key="3">
    <source>
        <dbReference type="ARBA" id="ARBA00022705"/>
    </source>
</evidence>
<dbReference type="InterPro" id="IPR010994">
    <property type="entry name" value="RuvA_2-like"/>
</dbReference>
<evidence type="ECO:0000256" key="4">
    <source>
        <dbReference type="ARBA" id="ARBA00022723"/>
    </source>
</evidence>
<keyword evidence="2 10" id="KW-0436">Ligase</keyword>
<dbReference type="GO" id="GO:0006260">
    <property type="term" value="P:DNA replication"/>
    <property type="evidence" value="ECO:0007669"/>
    <property type="project" value="UniProtKB-KW"/>
</dbReference>
<evidence type="ECO:0000256" key="8">
    <source>
        <dbReference type="ARBA" id="ARBA00023204"/>
    </source>
</evidence>
<dbReference type="EMBL" id="MAAO01000016">
    <property type="protein sequence ID" value="OUR92924.1"/>
    <property type="molecule type" value="Genomic_DNA"/>
</dbReference>
<dbReference type="NCBIfam" id="NF005932">
    <property type="entry name" value="PRK07956.1"/>
    <property type="match status" value="1"/>
</dbReference>
<evidence type="ECO:0000256" key="6">
    <source>
        <dbReference type="ARBA" id="ARBA00022833"/>
    </source>
</evidence>
<feature type="binding site" evidence="10">
    <location>
        <begin position="30"/>
        <end position="34"/>
    </location>
    <ligand>
        <name>NAD(+)</name>
        <dbReference type="ChEBI" id="CHEBI:57540"/>
    </ligand>
</feature>
<feature type="binding site" evidence="10">
    <location>
        <position position="397"/>
    </location>
    <ligand>
        <name>Zn(2+)</name>
        <dbReference type="ChEBI" id="CHEBI:29105"/>
    </ligand>
</feature>
<dbReference type="Gene3D" id="3.30.470.30">
    <property type="entry name" value="DNA ligase/mRNA capping enzyme"/>
    <property type="match status" value="1"/>
</dbReference>
<evidence type="ECO:0000313" key="12">
    <source>
        <dbReference type="EMBL" id="OUR92924.1"/>
    </source>
</evidence>
<dbReference type="Gene3D" id="2.40.50.140">
    <property type="entry name" value="Nucleic acid-binding proteins"/>
    <property type="match status" value="1"/>
</dbReference>
<name>A0A1Y5F1B2_9BACT</name>
<dbReference type="AlphaFoldDB" id="A0A1Y5F1B2"/>
<evidence type="ECO:0000259" key="11">
    <source>
        <dbReference type="PROSITE" id="PS50172"/>
    </source>
</evidence>
<dbReference type="InterPro" id="IPR012340">
    <property type="entry name" value="NA-bd_OB-fold"/>
</dbReference>
<feature type="binding site" evidence="10">
    <location>
        <begin position="71"/>
        <end position="72"/>
    </location>
    <ligand>
        <name>NAD(+)</name>
        <dbReference type="ChEBI" id="CHEBI:57540"/>
    </ligand>
</feature>
<dbReference type="EC" id="6.5.1.2" evidence="10"/>
<comment type="cofactor">
    <cofactor evidence="10">
        <name>Mg(2+)</name>
        <dbReference type="ChEBI" id="CHEBI:18420"/>
    </cofactor>
    <cofactor evidence="10">
        <name>Mn(2+)</name>
        <dbReference type="ChEBI" id="CHEBI:29035"/>
    </cofactor>
</comment>
<comment type="caution">
    <text evidence="10">Lacks conserved residue(s) required for the propagation of feature annotation.</text>
</comment>
<keyword evidence="7 10" id="KW-0520">NAD</keyword>
<dbReference type="PROSITE" id="PS50172">
    <property type="entry name" value="BRCT"/>
    <property type="match status" value="1"/>
</dbReference>
<keyword evidence="5 10" id="KW-0227">DNA damage</keyword>
<dbReference type="PIRSF" id="PIRSF001604">
    <property type="entry name" value="LigA"/>
    <property type="match status" value="1"/>
</dbReference>
<dbReference type="Gene3D" id="1.10.287.610">
    <property type="entry name" value="Helix hairpin bin"/>
    <property type="match status" value="1"/>
</dbReference>
<dbReference type="GO" id="GO:0003911">
    <property type="term" value="F:DNA ligase (NAD+) activity"/>
    <property type="evidence" value="ECO:0007669"/>
    <property type="project" value="UniProtKB-UniRule"/>
</dbReference>
<gene>
    <name evidence="10" type="primary">ligA</name>
    <name evidence="12" type="ORF">A9Q84_20660</name>
</gene>
<dbReference type="Gene3D" id="1.10.150.20">
    <property type="entry name" value="5' to 3' exonuclease, C-terminal subdomain"/>
    <property type="match status" value="1"/>
</dbReference>
<keyword evidence="3 10" id="KW-0235">DNA replication</keyword>
<dbReference type="SUPFAM" id="SSF47781">
    <property type="entry name" value="RuvA domain 2-like"/>
    <property type="match status" value="1"/>
</dbReference>
<dbReference type="GO" id="GO:0006281">
    <property type="term" value="P:DNA repair"/>
    <property type="evidence" value="ECO:0007669"/>
    <property type="project" value="UniProtKB-KW"/>
</dbReference>
<evidence type="ECO:0000256" key="1">
    <source>
        <dbReference type="ARBA" id="ARBA00004067"/>
    </source>
</evidence>
<dbReference type="HAMAP" id="MF_01588">
    <property type="entry name" value="DNA_ligase_A"/>
    <property type="match status" value="1"/>
</dbReference>
<evidence type="ECO:0000256" key="9">
    <source>
        <dbReference type="ARBA" id="ARBA00034005"/>
    </source>
</evidence>
<comment type="caution">
    <text evidence="12">The sequence shown here is derived from an EMBL/GenBank/DDBJ whole genome shotgun (WGS) entry which is preliminary data.</text>
</comment>
<comment type="function">
    <text evidence="1 10">DNA ligase that catalyzes the formation of phosphodiester linkages between 5'-phosphoryl and 3'-hydroxyl groups in double-stranded DNA using NAD as a coenzyme and as the energy source for the reaction. It is essential for DNA replication and repair of damaged DNA.</text>
</comment>
<dbReference type="SMART" id="SM00532">
    <property type="entry name" value="LIGANc"/>
    <property type="match status" value="1"/>
</dbReference>
<feature type="binding site" evidence="10">
    <location>
        <position position="376"/>
    </location>
    <ligand>
        <name>Zn(2+)</name>
        <dbReference type="ChEBI" id="CHEBI:29105"/>
    </ligand>
</feature>
<dbReference type="InterPro" id="IPR001357">
    <property type="entry name" value="BRCT_dom"/>
</dbReference>
<feature type="domain" description="BRCT" evidence="11">
    <location>
        <begin position="550"/>
        <end position="628"/>
    </location>
</feature>
<dbReference type="InterPro" id="IPR013840">
    <property type="entry name" value="DNAligase_N"/>
</dbReference>
<dbReference type="SUPFAM" id="SSF52113">
    <property type="entry name" value="BRCT domain"/>
    <property type="match status" value="1"/>
</dbReference>
<proteinExistence type="inferred from homology"/>
<evidence type="ECO:0000256" key="7">
    <source>
        <dbReference type="ARBA" id="ARBA00023027"/>
    </source>
</evidence>
<protein>
    <recommendedName>
        <fullName evidence="10">DNA ligase</fullName>
        <ecNumber evidence="10">6.5.1.2</ecNumber>
    </recommendedName>
    <alternativeName>
        <fullName evidence="10">Polydeoxyribonucleotide synthase [NAD(+)]</fullName>
    </alternativeName>
</protein>
<dbReference type="SUPFAM" id="SSF50249">
    <property type="entry name" value="Nucleic acid-binding proteins"/>
    <property type="match status" value="1"/>
</dbReference>
<dbReference type="InterPro" id="IPR001679">
    <property type="entry name" value="DNA_ligase"/>
</dbReference>
<dbReference type="Proteomes" id="UP000196531">
    <property type="component" value="Unassembled WGS sequence"/>
</dbReference>
<dbReference type="Pfam" id="PF03120">
    <property type="entry name" value="OB_DNA_ligase"/>
    <property type="match status" value="1"/>
</dbReference>
<dbReference type="Pfam" id="PF01653">
    <property type="entry name" value="DNA_ligase_aden"/>
    <property type="match status" value="1"/>
</dbReference>
<feature type="active site" description="N6-AMP-lysine intermediate" evidence="10">
    <location>
        <position position="95"/>
    </location>
</feature>
<comment type="similarity">
    <text evidence="10">Belongs to the NAD-dependent DNA ligase family. LigA subfamily.</text>
</comment>
<feature type="binding site" evidence="10">
    <location>
        <position position="116"/>
    </location>
    <ligand>
        <name>NAD(+)</name>
        <dbReference type="ChEBI" id="CHEBI:57540"/>
    </ligand>
</feature>
<keyword evidence="10" id="KW-0464">Manganese</keyword>
<feature type="binding site" evidence="10">
    <location>
        <position position="392"/>
    </location>
    <ligand>
        <name>Zn(2+)</name>
        <dbReference type="ChEBI" id="CHEBI:29105"/>
    </ligand>
</feature>
<keyword evidence="4 10" id="KW-0479">Metal-binding</keyword>
<evidence type="ECO:0000256" key="10">
    <source>
        <dbReference type="HAMAP-Rule" id="MF_01588"/>
    </source>
</evidence>
<feature type="binding site" evidence="10">
    <location>
        <position position="286"/>
    </location>
    <ligand>
        <name>NAD(+)</name>
        <dbReference type="ChEBI" id="CHEBI:57540"/>
    </ligand>
</feature>
<reference evidence="13" key="1">
    <citation type="journal article" date="2017" name="Proc. Natl. Acad. Sci. U.S.A.">
        <title>Simulation of Deepwater Horizon oil plume reveals substrate specialization within a complex community of hydrocarbon-degraders.</title>
        <authorList>
            <person name="Hu P."/>
            <person name="Dubinsky E.A."/>
            <person name="Probst A.J."/>
            <person name="Wang J."/>
            <person name="Sieber C.M.K."/>
            <person name="Tom L.M."/>
            <person name="Gardinali P."/>
            <person name="Banfield J.F."/>
            <person name="Atlas R.M."/>
            <person name="Andersen G.L."/>
        </authorList>
    </citation>
    <scope>NUCLEOTIDE SEQUENCE [LARGE SCALE GENOMIC DNA]</scope>
</reference>
<keyword evidence="8 10" id="KW-0234">DNA repair</keyword>
<feature type="binding site" evidence="10">
    <location>
        <position position="150"/>
    </location>
    <ligand>
        <name>NAD(+)</name>
        <dbReference type="ChEBI" id="CHEBI:57540"/>
    </ligand>
</feature>
<dbReference type="InterPro" id="IPR013839">
    <property type="entry name" value="DNAligase_adenylation"/>
</dbReference>
<accession>A0A1Y5F1B2</accession>
<dbReference type="Pfam" id="PF00533">
    <property type="entry name" value="BRCT"/>
    <property type="match status" value="1"/>
</dbReference>
<evidence type="ECO:0000256" key="5">
    <source>
        <dbReference type="ARBA" id="ARBA00022763"/>
    </source>
</evidence>
<comment type="catalytic activity">
    <reaction evidence="9 10">
        <text>NAD(+) + (deoxyribonucleotide)n-3'-hydroxyl + 5'-phospho-(deoxyribonucleotide)m = (deoxyribonucleotide)n+m + AMP + beta-nicotinamide D-nucleotide.</text>
        <dbReference type="EC" id="6.5.1.2"/>
    </reaction>
</comment>
<dbReference type="GO" id="GO:0046872">
    <property type="term" value="F:metal ion binding"/>
    <property type="evidence" value="ECO:0007669"/>
    <property type="project" value="UniProtKB-KW"/>
</dbReference>
<sequence>MKKMKNIEELEKLIKHHKVLYYQGRAEIADHEYDKLEDELKERSPNSAILKVVGSLVKSEAKVKHDEKMLSLSKTYILDELVSWMEERPVLSMYKIDGMSCSIIYENGKMVLAKTRGDGSFGENITQKTLWINSIPKNINSPERIEVRGEIFCEEASFFHLSDEMVALGLDKPTSQRNIVAGLISRKDHLELSRNLTFKAFELITNEHLKTEEAKIKKLISYGFKTLDYTIHKNRKTIEDVIDTAKEFMAEGNFLIDGIVFSYNDLKWHRELGETAHHPRYKMAFKFQGESKPTKINEIIWGVSRNGILTPVANVEPVEISGATISRVTLHNFGLVRQYELKSGDTIEIIRSGEVIPKFLSVIEASENEFVIPTNCPSCDKMVATEDIRLVCKNEKCPAIVKEGILNYIQKIGIDDLSSKRLEELIKAKLVTNISDLYELTHEQLLTLDKVKEKLATKLISAIENSKSVDLITFLSALGISGGAYNKCEKVVFAGFDTLEKLNAITAEKLMEVDGFAERSSTEFVTSLKSKDGLIVKLESFGFNFKEVEKIDSIISGKKICITGSLSEKRSVIESKIRDAGGVVVTSVSKNTDILLTNDQSSGSSKLKKAQSLEISIVTEKELMDKIS</sequence>
<evidence type="ECO:0000256" key="2">
    <source>
        <dbReference type="ARBA" id="ARBA00022598"/>
    </source>
</evidence>
<feature type="binding site" evidence="10">
    <location>
        <position position="379"/>
    </location>
    <ligand>
        <name>Zn(2+)</name>
        <dbReference type="ChEBI" id="CHEBI:29105"/>
    </ligand>
</feature>
<dbReference type="NCBIfam" id="TIGR00575">
    <property type="entry name" value="dnlj"/>
    <property type="match status" value="1"/>
</dbReference>
<keyword evidence="6 10" id="KW-0862">Zinc</keyword>
<dbReference type="SMART" id="SM00292">
    <property type="entry name" value="BRCT"/>
    <property type="match status" value="1"/>
</dbReference>
<dbReference type="SUPFAM" id="SSF56091">
    <property type="entry name" value="DNA ligase/mRNA capping enzyme, catalytic domain"/>
    <property type="match status" value="1"/>
</dbReference>
<keyword evidence="10" id="KW-0460">Magnesium</keyword>
<dbReference type="InterPro" id="IPR036420">
    <property type="entry name" value="BRCT_dom_sf"/>
</dbReference>
<dbReference type="InterPro" id="IPR004150">
    <property type="entry name" value="NAD_DNA_ligase_OB"/>
</dbReference>
<organism evidence="12 13">
    <name type="scientific">Halobacteriovorax marinus</name>
    <dbReference type="NCBI Taxonomy" id="97084"/>
    <lineage>
        <taxon>Bacteria</taxon>
        <taxon>Pseudomonadati</taxon>
        <taxon>Bdellovibrionota</taxon>
        <taxon>Bacteriovoracia</taxon>
        <taxon>Bacteriovoracales</taxon>
        <taxon>Halobacteriovoraceae</taxon>
        <taxon>Halobacteriovorax</taxon>
    </lineage>
</organism>
<dbReference type="CDD" id="cd17748">
    <property type="entry name" value="BRCT_DNA_ligase_like"/>
    <property type="match status" value="1"/>
</dbReference>
<evidence type="ECO:0000313" key="13">
    <source>
        <dbReference type="Proteomes" id="UP000196531"/>
    </source>
</evidence>